<sequence length="134" mass="15054">MPGPSQTLPRPNLSKTVVDSGREHCTAFISPLTSAYSFCFGARACRLSFITVRYMERFRGRHNLPACDFVTVLHHQSETPFMEVTSKLNTTRRGHPLRRDRRKGTKRARLRLRSQGGALAIRLMSDASLGGIIP</sequence>
<dbReference type="AlphaFoldDB" id="G0UMS3"/>
<proteinExistence type="predicted"/>
<evidence type="ECO:0000313" key="1">
    <source>
        <dbReference type="EMBL" id="CCC90481.1"/>
    </source>
</evidence>
<organism evidence="1">
    <name type="scientific">Trypanosoma congolense (strain IL3000)</name>
    <dbReference type="NCBI Taxonomy" id="1068625"/>
    <lineage>
        <taxon>Eukaryota</taxon>
        <taxon>Discoba</taxon>
        <taxon>Euglenozoa</taxon>
        <taxon>Kinetoplastea</taxon>
        <taxon>Metakinetoplastina</taxon>
        <taxon>Trypanosomatida</taxon>
        <taxon>Trypanosomatidae</taxon>
        <taxon>Trypanosoma</taxon>
        <taxon>Nannomonas</taxon>
    </lineage>
</organism>
<reference evidence="1" key="1">
    <citation type="journal article" date="2012" name="Proc. Natl. Acad. Sci. U.S.A.">
        <title>Antigenic diversity is generated by distinct evolutionary mechanisms in African trypanosome species.</title>
        <authorList>
            <person name="Jackson A.P."/>
            <person name="Berry A."/>
            <person name="Aslett M."/>
            <person name="Allison H.C."/>
            <person name="Burton P."/>
            <person name="Vavrova-Anderson J."/>
            <person name="Brown R."/>
            <person name="Browne H."/>
            <person name="Corton N."/>
            <person name="Hauser H."/>
            <person name="Gamble J."/>
            <person name="Gilderthorp R."/>
            <person name="Marcello L."/>
            <person name="McQuillan J."/>
            <person name="Otto T.D."/>
            <person name="Quail M.A."/>
            <person name="Sanders M.J."/>
            <person name="van Tonder A."/>
            <person name="Ginger M.L."/>
            <person name="Field M.C."/>
            <person name="Barry J.D."/>
            <person name="Hertz-Fowler C."/>
            <person name="Berriman M."/>
        </authorList>
    </citation>
    <scope>NUCLEOTIDE SEQUENCE</scope>
    <source>
        <strain evidence="1">IL3000</strain>
    </source>
</reference>
<dbReference type="EMBL" id="HE575318">
    <property type="protein sequence ID" value="CCC90481.1"/>
    <property type="molecule type" value="Genomic_DNA"/>
</dbReference>
<accession>G0UMS3</accession>
<protein>
    <submittedName>
        <fullName evidence="1">Uncharacterized protein</fullName>
    </submittedName>
</protein>
<gene>
    <name evidence="1" type="ORF">TCIL3000_5_1850</name>
</gene>
<name>G0UMS3_TRYCI</name>